<dbReference type="InterPro" id="IPR001789">
    <property type="entry name" value="Sig_transdc_resp-reg_receiver"/>
</dbReference>
<sequence>MVRLVIVDDEQLIASSLATLLSLEEDLEVLQTFPSGETVLEWWRKQVTIGEAVPDVLVTDLNLGGIDGIEVAQQVRALSPKTALVIVTSHSRPLLLKKALATGVQGFLPKTASAEEFAAAVRTVHGGGRYIDPELAAMTITASDSPLTEREAEVVNAAGQGGSVEEIAQLVFLAPGTTRNYLSSAMTKIGAQNRFEAFLRAREKGWI</sequence>
<dbReference type="PANTHER" id="PTHR43214">
    <property type="entry name" value="TWO-COMPONENT RESPONSE REGULATOR"/>
    <property type="match status" value="1"/>
</dbReference>
<evidence type="ECO:0000313" key="6">
    <source>
        <dbReference type="EMBL" id="GJN43179.1"/>
    </source>
</evidence>
<dbReference type="PANTHER" id="PTHR43214:SF42">
    <property type="entry name" value="TRANSCRIPTIONAL REGULATORY PROTEIN DESR"/>
    <property type="match status" value="1"/>
</dbReference>
<dbReference type="RefSeq" id="WP_003847803.1">
    <property type="nucleotide sequence ID" value="NZ_BQKK01000003.1"/>
</dbReference>
<keyword evidence="1 3" id="KW-0597">Phosphoprotein</keyword>
<evidence type="ECO:0000256" key="3">
    <source>
        <dbReference type="PROSITE-ProRule" id="PRU00169"/>
    </source>
</evidence>
<dbReference type="InterPro" id="IPR058245">
    <property type="entry name" value="NreC/VraR/RcsB-like_REC"/>
</dbReference>
<keyword evidence="2 6" id="KW-0238">DNA-binding</keyword>
<dbReference type="AlphaFoldDB" id="A0AAV5G2W4"/>
<feature type="modified residue" description="4-aspartylphosphate" evidence="3">
    <location>
        <position position="60"/>
    </location>
</feature>
<dbReference type="Pfam" id="PF00072">
    <property type="entry name" value="Response_reg"/>
    <property type="match status" value="1"/>
</dbReference>
<gene>
    <name evidence="6" type="ORF">CAT723_16580</name>
</gene>
<dbReference type="PROSITE" id="PS50043">
    <property type="entry name" value="HTH_LUXR_2"/>
    <property type="match status" value="1"/>
</dbReference>
<dbReference type="CDD" id="cd17535">
    <property type="entry name" value="REC_NarL-like"/>
    <property type="match status" value="1"/>
</dbReference>
<dbReference type="Proteomes" id="UP001054925">
    <property type="component" value="Unassembled WGS sequence"/>
</dbReference>
<dbReference type="InterPro" id="IPR000792">
    <property type="entry name" value="Tscrpt_reg_LuxR_C"/>
</dbReference>
<accession>A0AAV5G2W4</accession>
<name>A0AAV5G2W4_CORAM</name>
<dbReference type="Gene3D" id="1.10.10.10">
    <property type="entry name" value="Winged helix-like DNA-binding domain superfamily/Winged helix DNA-binding domain"/>
    <property type="match status" value="1"/>
</dbReference>
<dbReference type="GO" id="GO:0006355">
    <property type="term" value="P:regulation of DNA-templated transcription"/>
    <property type="evidence" value="ECO:0007669"/>
    <property type="project" value="InterPro"/>
</dbReference>
<comment type="caution">
    <text evidence="6">The sequence shown here is derived from an EMBL/GenBank/DDBJ whole genome shotgun (WGS) entry which is preliminary data.</text>
</comment>
<evidence type="ECO:0000256" key="2">
    <source>
        <dbReference type="ARBA" id="ARBA00023125"/>
    </source>
</evidence>
<dbReference type="GO" id="GO:0003677">
    <property type="term" value="F:DNA binding"/>
    <property type="evidence" value="ECO:0007669"/>
    <property type="project" value="UniProtKB-KW"/>
</dbReference>
<dbReference type="InterPro" id="IPR011006">
    <property type="entry name" value="CheY-like_superfamily"/>
</dbReference>
<reference evidence="6" key="1">
    <citation type="submission" date="2021-12" db="EMBL/GenBank/DDBJ databases">
        <title>Draft genome sequence of Corynebacterium ammoniagenes strain T-723.</title>
        <authorList>
            <person name="Matsuzawa M."/>
            <person name="Hiratani M."/>
            <person name="Abe I."/>
            <person name="Tsuji Y."/>
            <person name="Nakamura J."/>
        </authorList>
    </citation>
    <scope>NUCLEOTIDE SEQUENCE</scope>
    <source>
        <strain evidence="6">T-723</strain>
    </source>
</reference>
<dbReference type="SUPFAM" id="SSF52172">
    <property type="entry name" value="CheY-like"/>
    <property type="match status" value="1"/>
</dbReference>
<feature type="domain" description="Response regulatory" evidence="5">
    <location>
        <begin position="3"/>
        <end position="125"/>
    </location>
</feature>
<dbReference type="SMART" id="SM00448">
    <property type="entry name" value="REC"/>
    <property type="match status" value="1"/>
</dbReference>
<proteinExistence type="predicted"/>
<dbReference type="CDD" id="cd06170">
    <property type="entry name" value="LuxR_C_like"/>
    <property type="match status" value="1"/>
</dbReference>
<evidence type="ECO:0000256" key="1">
    <source>
        <dbReference type="ARBA" id="ARBA00022553"/>
    </source>
</evidence>
<dbReference type="Gene3D" id="3.40.50.2300">
    <property type="match status" value="1"/>
</dbReference>
<dbReference type="InterPro" id="IPR036388">
    <property type="entry name" value="WH-like_DNA-bd_sf"/>
</dbReference>
<dbReference type="SMART" id="SM00421">
    <property type="entry name" value="HTH_LUXR"/>
    <property type="match status" value="1"/>
</dbReference>
<feature type="domain" description="HTH luxR-type" evidence="4">
    <location>
        <begin position="140"/>
        <end position="205"/>
    </location>
</feature>
<evidence type="ECO:0000259" key="5">
    <source>
        <dbReference type="PROSITE" id="PS50110"/>
    </source>
</evidence>
<evidence type="ECO:0000313" key="7">
    <source>
        <dbReference type="Proteomes" id="UP001054925"/>
    </source>
</evidence>
<protein>
    <submittedName>
        <fullName evidence="6">DNA-binding response regulator</fullName>
    </submittedName>
</protein>
<evidence type="ECO:0000259" key="4">
    <source>
        <dbReference type="PROSITE" id="PS50043"/>
    </source>
</evidence>
<dbReference type="PROSITE" id="PS50110">
    <property type="entry name" value="RESPONSE_REGULATORY"/>
    <property type="match status" value="1"/>
</dbReference>
<dbReference type="PRINTS" id="PR00038">
    <property type="entry name" value="HTHLUXR"/>
</dbReference>
<dbReference type="GO" id="GO:0000160">
    <property type="term" value="P:phosphorelay signal transduction system"/>
    <property type="evidence" value="ECO:0007669"/>
    <property type="project" value="InterPro"/>
</dbReference>
<dbReference type="InterPro" id="IPR016032">
    <property type="entry name" value="Sig_transdc_resp-reg_C-effctor"/>
</dbReference>
<dbReference type="SUPFAM" id="SSF46894">
    <property type="entry name" value="C-terminal effector domain of the bipartite response regulators"/>
    <property type="match status" value="1"/>
</dbReference>
<dbReference type="Pfam" id="PF00196">
    <property type="entry name" value="GerE"/>
    <property type="match status" value="1"/>
</dbReference>
<dbReference type="EMBL" id="BQKK01000003">
    <property type="protein sequence ID" value="GJN43179.1"/>
    <property type="molecule type" value="Genomic_DNA"/>
</dbReference>
<organism evidence="6 7">
    <name type="scientific">Corynebacterium ammoniagenes</name>
    <name type="common">Brevibacterium ammoniagenes</name>
    <dbReference type="NCBI Taxonomy" id="1697"/>
    <lineage>
        <taxon>Bacteria</taxon>
        <taxon>Bacillati</taxon>
        <taxon>Actinomycetota</taxon>
        <taxon>Actinomycetes</taxon>
        <taxon>Mycobacteriales</taxon>
        <taxon>Corynebacteriaceae</taxon>
        <taxon>Corynebacterium</taxon>
    </lineage>
</organism>
<dbReference type="InterPro" id="IPR039420">
    <property type="entry name" value="WalR-like"/>
</dbReference>